<dbReference type="PROSITE" id="PS51257">
    <property type="entry name" value="PROKAR_LIPOPROTEIN"/>
    <property type="match status" value="1"/>
</dbReference>
<dbReference type="RefSeq" id="WP_099276317.1">
    <property type="nucleotide sequence ID" value="NZ_KZ304956.1"/>
</dbReference>
<evidence type="ECO:0000313" key="1">
    <source>
        <dbReference type="EMBL" id="PHP28018.1"/>
    </source>
</evidence>
<dbReference type="EMBL" id="NQWH01000010">
    <property type="protein sequence ID" value="PHP28018.1"/>
    <property type="molecule type" value="Genomic_DNA"/>
</dbReference>
<dbReference type="AlphaFoldDB" id="A0A2G1MH05"/>
<proteinExistence type="predicted"/>
<dbReference type="Proteomes" id="UP000221860">
    <property type="component" value="Unassembled WGS sequence"/>
</dbReference>
<dbReference type="OrthoDB" id="9851160at2"/>
<name>A0A2G1MH05_9RHOB</name>
<comment type="caution">
    <text evidence="1">The sequence shown here is derived from an EMBL/GenBank/DDBJ whole genome shotgun (WGS) entry which is preliminary data.</text>
</comment>
<keyword evidence="2" id="KW-1185">Reference proteome</keyword>
<sequence length="71" mass="7513">MKASTAPRVRFPLAHLAVEVVSEPGNTPFFALIACEALRAVDRKPIFSGPVPSDMAAQLRALADHLEGVSA</sequence>
<accession>A0A2G1MH05</accession>
<protein>
    <submittedName>
        <fullName evidence="1">Uncharacterized protein</fullName>
    </submittedName>
</protein>
<gene>
    <name evidence="1" type="ORF">CJ301_08520</name>
</gene>
<reference evidence="1 2" key="1">
    <citation type="submission" date="2017-08" db="EMBL/GenBank/DDBJ databases">
        <title>Draft Genome Sequence of Loktanella cinnabarina Strain XM1, Isolated from Coastal Surface Water.</title>
        <authorList>
            <person name="Ma R."/>
            <person name="Wang J."/>
            <person name="Wang Q."/>
            <person name="Ma Z."/>
            <person name="Li J."/>
            <person name="Chen L."/>
        </authorList>
    </citation>
    <scope>NUCLEOTIDE SEQUENCE [LARGE SCALE GENOMIC DNA]</scope>
    <source>
        <strain evidence="1 2">XM1</strain>
    </source>
</reference>
<evidence type="ECO:0000313" key="2">
    <source>
        <dbReference type="Proteomes" id="UP000221860"/>
    </source>
</evidence>
<organism evidence="1 2">
    <name type="scientific">Limimaricola cinnabarinus</name>
    <dbReference type="NCBI Taxonomy" id="1125964"/>
    <lineage>
        <taxon>Bacteria</taxon>
        <taxon>Pseudomonadati</taxon>
        <taxon>Pseudomonadota</taxon>
        <taxon>Alphaproteobacteria</taxon>
        <taxon>Rhodobacterales</taxon>
        <taxon>Paracoccaceae</taxon>
        <taxon>Limimaricola</taxon>
    </lineage>
</organism>